<dbReference type="Proteomes" id="UP000654075">
    <property type="component" value="Unassembled WGS sequence"/>
</dbReference>
<gene>
    <name evidence="1" type="ORF">PGLA1383_LOCUS41381</name>
</gene>
<name>A0A813GBP9_POLGL</name>
<accession>A0A813GBP9</accession>
<dbReference type="EMBL" id="CAJNNV010028341">
    <property type="protein sequence ID" value="CAE8624233.1"/>
    <property type="molecule type" value="Genomic_DNA"/>
</dbReference>
<proteinExistence type="predicted"/>
<reference evidence="1" key="1">
    <citation type="submission" date="2021-02" db="EMBL/GenBank/DDBJ databases">
        <authorList>
            <person name="Dougan E. K."/>
            <person name="Rhodes N."/>
            <person name="Thang M."/>
            <person name="Chan C."/>
        </authorList>
    </citation>
    <scope>NUCLEOTIDE SEQUENCE</scope>
</reference>
<evidence type="ECO:0000313" key="1">
    <source>
        <dbReference type="EMBL" id="CAE8624233.1"/>
    </source>
</evidence>
<protein>
    <submittedName>
        <fullName evidence="1">Uncharacterized protein</fullName>
    </submittedName>
</protein>
<comment type="caution">
    <text evidence="1">The sequence shown here is derived from an EMBL/GenBank/DDBJ whole genome shotgun (WGS) entry which is preliminary data.</text>
</comment>
<keyword evidence="2" id="KW-1185">Reference proteome</keyword>
<organism evidence="1 2">
    <name type="scientific">Polarella glacialis</name>
    <name type="common">Dinoflagellate</name>
    <dbReference type="NCBI Taxonomy" id="89957"/>
    <lineage>
        <taxon>Eukaryota</taxon>
        <taxon>Sar</taxon>
        <taxon>Alveolata</taxon>
        <taxon>Dinophyceae</taxon>
        <taxon>Suessiales</taxon>
        <taxon>Suessiaceae</taxon>
        <taxon>Polarella</taxon>
    </lineage>
</organism>
<sequence length="130" mass="14379">MWLPINMAFQMLIKTVQVRTVLPTNLTLKTGGGDKRNNPIGTDALHGTRLGANVSFHCFSDMLLRPCFTGKYGKAPRALVTNDNIRCSRKRGMLLTVVQVKSFGRVVAFATFFATLSNFVTDMALNDSHN</sequence>
<evidence type="ECO:0000313" key="2">
    <source>
        <dbReference type="Proteomes" id="UP000654075"/>
    </source>
</evidence>
<dbReference type="AlphaFoldDB" id="A0A813GBP9"/>